<accession>A0A086N3X4</accession>
<sequence length="122" mass="12913">MCVGCHPGGADLTVVDLDNAGAIAWARTSLRRQKISDSFDALGAVVPLPIEVDAPYDPDATAPTWGRLPAQVRPDAPEASRRPAEWRGYDLSGRTDQREIRLMIGPPAPARAPSPAASPSST</sequence>
<reference evidence="2 3" key="1">
    <citation type="submission" date="2014-05" db="EMBL/GenBank/DDBJ databases">
        <title>Complete genome sequence of the Streptomyces mutabilis TRM45540.</title>
        <authorList>
            <person name="Luo X."/>
            <person name="Zhang L."/>
        </authorList>
    </citation>
    <scope>NUCLEOTIDE SEQUENCE [LARGE SCALE GENOMIC DNA]</scope>
    <source>
        <strain evidence="2 3">TRM45540</strain>
    </source>
</reference>
<organism evidence="2 3">
    <name type="scientific">Streptomyces mutabilis</name>
    <dbReference type="NCBI Taxonomy" id="67332"/>
    <lineage>
        <taxon>Bacteria</taxon>
        <taxon>Bacillati</taxon>
        <taxon>Actinomycetota</taxon>
        <taxon>Actinomycetes</taxon>
        <taxon>Kitasatosporales</taxon>
        <taxon>Streptomycetaceae</taxon>
        <taxon>Streptomyces</taxon>
    </lineage>
</organism>
<proteinExistence type="predicted"/>
<name>A0A086N3X4_9ACTN</name>
<evidence type="ECO:0000313" key="3">
    <source>
        <dbReference type="Proteomes" id="UP000029095"/>
    </source>
</evidence>
<gene>
    <name evidence="2" type="ORF">FM21_06945</name>
</gene>
<feature type="region of interest" description="Disordered" evidence="1">
    <location>
        <begin position="61"/>
        <end position="122"/>
    </location>
</feature>
<dbReference type="AlphaFoldDB" id="A0A086N3X4"/>
<evidence type="ECO:0000313" key="2">
    <source>
        <dbReference type="EMBL" id="KFG75842.1"/>
    </source>
</evidence>
<dbReference type="Proteomes" id="UP000029095">
    <property type="component" value="Unassembled WGS sequence"/>
</dbReference>
<feature type="compositionally biased region" description="Low complexity" evidence="1">
    <location>
        <begin position="113"/>
        <end position="122"/>
    </location>
</feature>
<feature type="compositionally biased region" description="Basic and acidic residues" evidence="1">
    <location>
        <begin position="75"/>
        <end position="101"/>
    </location>
</feature>
<dbReference type="EMBL" id="JNFQ01000001">
    <property type="protein sequence ID" value="KFG75842.1"/>
    <property type="molecule type" value="Genomic_DNA"/>
</dbReference>
<comment type="caution">
    <text evidence="2">The sequence shown here is derived from an EMBL/GenBank/DDBJ whole genome shotgun (WGS) entry which is preliminary data.</text>
</comment>
<protein>
    <submittedName>
        <fullName evidence="2">Uncharacterized protein</fullName>
    </submittedName>
</protein>
<evidence type="ECO:0000256" key="1">
    <source>
        <dbReference type="SAM" id="MobiDB-lite"/>
    </source>
</evidence>
<dbReference type="HOGENOM" id="CLU_2025468_0_0_11"/>
<keyword evidence="3" id="KW-1185">Reference proteome</keyword>